<evidence type="ECO:0000313" key="4">
    <source>
        <dbReference type="Proteomes" id="UP000019473"/>
    </source>
</evidence>
<sequence length="264" mass="28186">MRVHIFSLVLCAITGTALAGWPGPDRGCDPGINPEYQPLANSTPVEQYCSAYMPQPVVAVAGTATTLSRFPRHKRASTTTRPLNPTTRPLNPVITTSSSTTATTTTSISTTTTSPTTTTTSTTTTTTTTSTTTSTSLHPTTCPTDQPTLQGDGCGHCTFNIYCNQAPAPLPADIYNPSWLIDPQPDFWSCLRACDDNDACTIFTYRAATGECRQYMFTYSGSAIVPVTLVPVPGYDTGIYDTCRLGTPCDTYTCPGENENCPDS</sequence>
<evidence type="ECO:0000256" key="1">
    <source>
        <dbReference type="SAM" id="MobiDB-lite"/>
    </source>
</evidence>
<protein>
    <recommendedName>
        <fullName evidence="5">Apple domain-containing protein</fullName>
    </recommendedName>
</protein>
<evidence type="ECO:0000313" key="3">
    <source>
        <dbReference type="EMBL" id="EXJ61741.1"/>
    </source>
</evidence>
<keyword evidence="2" id="KW-0732">Signal</keyword>
<organism evidence="3 4">
    <name type="scientific">Cladophialophora yegresii CBS 114405</name>
    <dbReference type="NCBI Taxonomy" id="1182544"/>
    <lineage>
        <taxon>Eukaryota</taxon>
        <taxon>Fungi</taxon>
        <taxon>Dikarya</taxon>
        <taxon>Ascomycota</taxon>
        <taxon>Pezizomycotina</taxon>
        <taxon>Eurotiomycetes</taxon>
        <taxon>Chaetothyriomycetidae</taxon>
        <taxon>Chaetothyriales</taxon>
        <taxon>Herpotrichiellaceae</taxon>
        <taxon>Cladophialophora</taxon>
    </lineage>
</organism>
<dbReference type="STRING" id="1182544.W9WB26"/>
<gene>
    <name evidence="3" type="ORF">A1O7_02170</name>
</gene>
<accession>W9WB26</accession>
<dbReference type="Proteomes" id="UP000019473">
    <property type="component" value="Unassembled WGS sequence"/>
</dbReference>
<dbReference type="AlphaFoldDB" id="W9WB26"/>
<feature type="chain" id="PRO_5004934364" description="Apple domain-containing protein" evidence="2">
    <location>
        <begin position="20"/>
        <end position="264"/>
    </location>
</feature>
<dbReference type="GeneID" id="19176780"/>
<dbReference type="HOGENOM" id="CLU_847324_0_0_1"/>
<dbReference type="RefSeq" id="XP_007754395.1">
    <property type="nucleotide sequence ID" value="XM_007756205.1"/>
</dbReference>
<name>W9WB26_9EURO</name>
<reference evidence="3 4" key="1">
    <citation type="submission" date="2013-03" db="EMBL/GenBank/DDBJ databases">
        <title>The Genome Sequence of Cladophialophora yegresii CBS 114405.</title>
        <authorList>
            <consortium name="The Broad Institute Genomics Platform"/>
            <person name="Cuomo C."/>
            <person name="de Hoog S."/>
            <person name="Gorbushina A."/>
            <person name="Walker B."/>
            <person name="Young S.K."/>
            <person name="Zeng Q."/>
            <person name="Gargeya S."/>
            <person name="Fitzgerald M."/>
            <person name="Haas B."/>
            <person name="Abouelleil A."/>
            <person name="Allen A.W."/>
            <person name="Alvarado L."/>
            <person name="Arachchi H.M."/>
            <person name="Berlin A.M."/>
            <person name="Chapman S.B."/>
            <person name="Gainer-Dewar J."/>
            <person name="Goldberg J."/>
            <person name="Griggs A."/>
            <person name="Gujja S."/>
            <person name="Hansen M."/>
            <person name="Howarth C."/>
            <person name="Imamovic A."/>
            <person name="Ireland A."/>
            <person name="Larimer J."/>
            <person name="McCowan C."/>
            <person name="Murphy C."/>
            <person name="Pearson M."/>
            <person name="Poon T.W."/>
            <person name="Priest M."/>
            <person name="Roberts A."/>
            <person name="Saif S."/>
            <person name="Shea T."/>
            <person name="Sisk P."/>
            <person name="Sykes S."/>
            <person name="Wortman J."/>
            <person name="Nusbaum C."/>
            <person name="Birren B."/>
        </authorList>
    </citation>
    <scope>NUCLEOTIDE SEQUENCE [LARGE SCALE GENOMIC DNA]</scope>
    <source>
        <strain evidence="3 4">CBS 114405</strain>
    </source>
</reference>
<evidence type="ECO:0008006" key="5">
    <source>
        <dbReference type="Google" id="ProtNLM"/>
    </source>
</evidence>
<proteinExistence type="predicted"/>
<dbReference type="EMBL" id="AMGW01000002">
    <property type="protein sequence ID" value="EXJ61741.1"/>
    <property type="molecule type" value="Genomic_DNA"/>
</dbReference>
<feature type="compositionally biased region" description="Low complexity" evidence="1">
    <location>
        <begin position="78"/>
        <end position="141"/>
    </location>
</feature>
<evidence type="ECO:0000256" key="2">
    <source>
        <dbReference type="SAM" id="SignalP"/>
    </source>
</evidence>
<keyword evidence="4" id="KW-1185">Reference proteome</keyword>
<feature type="signal peptide" evidence="2">
    <location>
        <begin position="1"/>
        <end position="19"/>
    </location>
</feature>
<feature type="region of interest" description="Disordered" evidence="1">
    <location>
        <begin position="72"/>
        <end position="141"/>
    </location>
</feature>
<dbReference type="OrthoDB" id="4154355at2759"/>
<dbReference type="VEuPathDB" id="FungiDB:A1O7_02170"/>
<comment type="caution">
    <text evidence="3">The sequence shown here is derived from an EMBL/GenBank/DDBJ whole genome shotgun (WGS) entry which is preliminary data.</text>
</comment>